<keyword evidence="9 28" id="KW-0812">Transmembrane</keyword>
<dbReference type="InterPro" id="IPR029052">
    <property type="entry name" value="Metallo-depent_PP-like"/>
</dbReference>
<dbReference type="InterPro" id="IPR012337">
    <property type="entry name" value="RNaseH-like_sf"/>
</dbReference>
<evidence type="ECO:0000256" key="23">
    <source>
        <dbReference type="ARBA" id="ARBA00038291"/>
    </source>
</evidence>
<evidence type="ECO:0000256" key="4">
    <source>
        <dbReference type="ARBA" id="ARBA00004496"/>
    </source>
</evidence>
<dbReference type="PROSITE" id="PS50822">
    <property type="entry name" value="PIWI"/>
    <property type="match status" value="1"/>
</dbReference>
<comment type="cofactor">
    <cofactor evidence="1">
        <name>Zn(2+)</name>
        <dbReference type="ChEBI" id="CHEBI:29105"/>
    </cofactor>
</comment>
<feature type="transmembrane region" description="Helical" evidence="28">
    <location>
        <begin position="1081"/>
        <end position="1099"/>
    </location>
</feature>
<sequence>MNHGQWEPLSAKPADAVGRGILGQGMGGMEANPKAVMPVQPTFPSPNVMPAGYSKVERMPLFPGRFAPQPESPLPILVEQMERKEPIMKQGSKGTPFPLGLNLIKIHCKNEAVYQYHVTFSPNVECKSMRFGMMKEHRSVTGDVTAFDGSILYLPIKLPQTVDLMCQRKTDGAEITIKLQMTKILEPSSDLCIPFYNVVFRRVMRILDMKLVGRNFYDPTSPTMLQQYRLQIWPGYSASIRRTDGGLFLLADVSHKVIRNDSVLDVMHAIYQQSAENFQDECTKQLIGNIVITRYNNHTYRVDDIDWNKTPKDSFTMSDGKEITFIDYYSKNYGITVRELDQPLLIHRPNERRTPQGKLQRGEILLLPELSYMTGIPEKMKKDFRAMKDLTHQINLSPKQHHASLSNLLHRIEENEAASKEMSRWGLCLDKDVYKTQGRVLPMERINLRTSSFMTSEDLNWTKEITREAAISTIPMHYWALFYPKRAVDQARELVSMLEKVAGPIGMQLNQPAWVELKDDRIETYARTIKSILGTEGKMQVVVCIITGTRDDLYGAIKKLCCVQSPVPSQVINARTIMTQPNKLRSVAQKILLQINCKLGGELWGVNIPLKELMVIGMDVYHDPSRGMRSVVGFIASTNQVVFQMPHQEIADSLKLCLVGALQKFYEVNHCLPEKIAVYRDGVSDSQLNTVVSYEIPQLQQCFEAFENYQPKMVFFVVQKKISTNLYSASTEHFVTPAPGTVIDHTVTSRDWVDFYLLSHHVRQGCGIPTRYICVLNTANLSPDHMQRLTFKLCHVYWNWPGTIRVPAPCKYAHKLAFLAGQFLHHEPAIQLCAGNPLNPIRDGDRGLQLFPMNEEFPDRLVTMILGVSPRCHLLVMLLCLLGISCQTQAGTDTSLQPAVTAASFLQDLLRRYGESDVLTLQQLKALLNRLDVGVGHENISRSELQRRNLSRCFSSSELFAAHNLSEGSHVGPSKFQEFCPTVLQQLESRACTAENLENEENEQTEEGKPSSAEVWGYGFLCVTVISLCSLVGASVVPFMKKTFYKRLLLYFIALAIGTLYSNALFQLIPEAFGFNPQEDYYVSKSAVVFGGFYLFFFTEKILKMLLKQKDQHHHGHSHYNPETLPSKKDQEEGVTEKLQNGDMDHMIPHRTSELECKNPSVDEKVIVGSLSVQDLQASQSACYWLKGVRYSDIGTLAWMITLSDGLHNFIDGLAIGASFTVSVFQGISTSVAIFCEEFPHELGDFVILLNAGMTIQQALFFNFISACCCYIGLAFGILAGSHFSANWIFALAGGMFLYIALADMFPEMNEVSQEDERNGSALIAFAIQNAGLLTGFIIMLLLTMFSGQIQIGHLLFSPLRFCTDCLAMPAVPFPPTQRLTLKEVFEDGKPRLDVLKSHLVKEGRLEEDAALKIINDGAAILRHEKTMIEVEAPITVCGDIHGQFFDLMKLFEVGGSPNNTRYLFLGDYVDRGYFSIECVLYLWSLKINHPKTLFLLRGNHECRHLTEYFTFKQECRIKYSERVYDACMDTFDCLPLAALLNQQFLCVHGGLSPEITCLDDIRKLDRFKEPPAFGPMCDLLWSDPSEDYGNEKTLEHFTHNTVRGCSYFYSYPAVCEFLQNNSLLSVIRAHEAQDAGYRMYRKSQTTGFPSLITIFSAPNYLDVYNNKAAVLKYENNVMNIRQFNCSPHPYWLPNFMDVFTWSLPFVGEKVTEMLVNILNICSDDELISDGDETLEAGTTVRKEIIRNKIRAIGKMARVFSVLREESESVLTLKGLTPTGTLPLGVLSGGKQTLQTATVEAVEAREAIRGFSPQHKIRSFEEARGLDRINERMPPRKDSVHPDGPVNLVTSTNSAEKNGTGKKA</sequence>
<feature type="domain" description="PAZ" evidence="29">
    <location>
        <begin position="262"/>
        <end position="375"/>
    </location>
</feature>
<keyword evidence="7" id="KW-0488">Methylation</keyword>
<dbReference type="PROSITE" id="PS00125">
    <property type="entry name" value="SER_THR_PHOSPHATASE"/>
    <property type="match status" value="1"/>
</dbReference>
<comment type="catalytic activity">
    <reaction evidence="24">
        <text>O-phospho-L-seryl-[protein] + H2O = L-seryl-[protein] + phosphate</text>
        <dbReference type="Rhea" id="RHEA:20629"/>
        <dbReference type="Rhea" id="RHEA-COMP:9863"/>
        <dbReference type="Rhea" id="RHEA-COMP:11604"/>
        <dbReference type="ChEBI" id="CHEBI:15377"/>
        <dbReference type="ChEBI" id="CHEBI:29999"/>
        <dbReference type="ChEBI" id="CHEBI:43474"/>
        <dbReference type="ChEBI" id="CHEBI:83421"/>
        <dbReference type="EC" id="3.1.3.16"/>
    </reaction>
</comment>
<evidence type="ECO:0000256" key="27">
    <source>
        <dbReference type="SAM" id="MobiDB-lite"/>
    </source>
</evidence>
<evidence type="ECO:0000256" key="22">
    <source>
        <dbReference type="ARBA" id="ARBA00023254"/>
    </source>
</evidence>
<dbReference type="SMART" id="SM00950">
    <property type="entry name" value="Piwi"/>
    <property type="match status" value="1"/>
</dbReference>
<evidence type="ECO:0000256" key="13">
    <source>
        <dbReference type="ARBA" id="ARBA00022833"/>
    </source>
</evidence>
<keyword evidence="12 26" id="KW-0378">Hydrolase</keyword>
<keyword evidence="19" id="KW-0408">Iron</keyword>
<keyword evidence="20 28" id="KW-0472">Membrane</keyword>
<dbReference type="CDD" id="cd07416">
    <property type="entry name" value="MPP_PP2B"/>
    <property type="match status" value="1"/>
</dbReference>
<organism evidence="31 32">
    <name type="scientific">Chelonia mydas</name>
    <name type="common">Green sea-turtle</name>
    <name type="synonym">Chelonia agassizi</name>
    <dbReference type="NCBI Taxonomy" id="8469"/>
    <lineage>
        <taxon>Eukaryota</taxon>
        <taxon>Metazoa</taxon>
        <taxon>Chordata</taxon>
        <taxon>Craniata</taxon>
        <taxon>Vertebrata</taxon>
        <taxon>Euteleostomi</taxon>
        <taxon>Archelosauria</taxon>
        <taxon>Testudinata</taxon>
        <taxon>Testudines</taxon>
        <taxon>Cryptodira</taxon>
        <taxon>Durocryptodira</taxon>
        <taxon>Americhelydia</taxon>
        <taxon>Chelonioidea</taxon>
        <taxon>Cheloniidae</taxon>
        <taxon>Chelonia</taxon>
    </lineage>
</organism>
<dbReference type="GO" id="GO:0005737">
    <property type="term" value="C:cytoplasm"/>
    <property type="evidence" value="ECO:0007669"/>
    <property type="project" value="UniProtKB-SubCell"/>
</dbReference>
<evidence type="ECO:0000256" key="21">
    <source>
        <dbReference type="ARBA" id="ARBA00023158"/>
    </source>
</evidence>
<dbReference type="SUPFAM" id="SSF53098">
    <property type="entry name" value="Ribonuclease H-like"/>
    <property type="match status" value="1"/>
</dbReference>
<comment type="similarity">
    <text evidence="23">Belongs to the argonaute family. Piwi subfamily.</text>
</comment>
<evidence type="ECO:0000256" key="9">
    <source>
        <dbReference type="ARBA" id="ARBA00022692"/>
    </source>
</evidence>
<evidence type="ECO:0000256" key="24">
    <source>
        <dbReference type="ARBA" id="ARBA00047761"/>
    </source>
</evidence>
<comment type="cofactor">
    <cofactor evidence="2">
        <name>Fe(3+)</name>
        <dbReference type="ChEBI" id="CHEBI:29034"/>
    </cofactor>
</comment>
<dbReference type="GO" id="GO:0033192">
    <property type="term" value="F:calmodulin-dependent protein phosphatase activity"/>
    <property type="evidence" value="ECO:0007669"/>
    <property type="project" value="InterPro"/>
</dbReference>
<dbReference type="InterPro" id="IPR006186">
    <property type="entry name" value="Ser/Thr-sp_prot-phosphatase"/>
</dbReference>
<dbReference type="InterPro" id="IPR036085">
    <property type="entry name" value="PAZ_dom_sf"/>
</dbReference>
<dbReference type="PRINTS" id="PR00114">
    <property type="entry name" value="STPHPHTASE"/>
</dbReference>
<feature type="transmembrane region" description="Helical" evidence="28">
    <location>
        <begin position="1260"/>
        <end position="1279"/>
    </location>
</feature>
<evidence type="ECO:0000256" key="3">
    <source>
        <dbReference type="ARBA" id="ARBA00004141"/>
    </source>
</evidence>
<evidence type="ECO:0000259" key="30">
    <source>
        <dbReference type="PROSITE" id="PS50822"/>
    </source>
</evidence>
<evidence type="ECO:0000313" key="32">
    <source>
        <dbReference type="Proteomes" id="UP000031443"/>
    </source>
</evidence>
<keyword evidence="18 28" id="KW-1133">Transmembrane helix</keyword>
<keyword evidence="32" id="KW-1185">Reference proteome</keyword>
<dbReference type="Gene3D" id="2.170.260.10">
    <property type="entry name" value="paz domain"/>
    <property type="match status" value="1"/>
</dbReference>
<evidence type="ECO:0000256" key="19">
    <source>
        <dbReference type="ARBA" id="ARBA00023004"/>
    </source>
</evidence>
<evidence type="ECO:0000256" key="17">
    <source>
        <dbReference type="ARBA" id="ARBA00022912"/>
    </source>
</evidence>
<feature type="transmembrane region" description="Helical" evidence="28">
    <location>
        <begin position="1049"/>
        <end position="1069"/>
    </location>
</feature>
<dbReference type="Pfam" id="PF02170">
    <property type="entry name" value="PAZ"/>
    <property type="match status" value="1"/>
</dbReference>
<accession>M7AR37</accession>
<keyword evidence="21" id="KW-0943">RNA-mediated gene silencing</keyword>
<keyword evidence="6" id="KW-0217">Developmental protein</keyword>
<dbReference type="GO" id="GO:0031047">
    <property type="term" value="P:regulatory ncRNA-mediated gene silencing"/>
    <property type="evidence" value="ECO:0007669"/>
    <property type="project" value="UniProtKB-KW"/>
</dbReference>
<dbReference type="InterPro" id="IPR043360">
    <property type="entry name" value="PP2B"/>
</dbReference>
<protein>
    <recommendedName>
        <fullName evidence="26">Serine/threonine-protein phosphatase</fullName>
        <ecNumber evidence="26">3.1.3.16</ecNumber>
    </recommendedName>
</protein>
<dbReference type="GO" id="GO:0046872">
    <property type="term" value="F:metal ion binding"/>
    <property type="evidence" value="ECO:0007669"/>
    <property type="project" value="UniProtKB-KW"/>
</dbReference>
<evidence type="ECO:0000256" key="8">
    <source>
        <dbReference type="ARBA" id="ARBA00022490"/>
    </source>
</evidence>
<keyword evidence="22" id="KW-0469">Meiosis</keyword>
<keyword evidence="14" id="KW-0810">Translation regulation</keyword>
<evidence type="ECO:0000256" key="5">
    <source>
        <dbReference type="ARBA" id="ARBA00009905"/>
    </source>
</evidence>
<dbReference type="SUPFAM" id="SSF56300">
    <property type="entry name" value="Metallo-dependent phosphatases"/>
    <property type="match status" value="1"/>
</dbReference>
<evidence type="ECO:0000256" key="18">
    <source>
        <dbReference type="ARBA" id="ARBA00022989"/>
    </source>
</evidence>
<dbReference type="SMART" id="SM00949">
    <property type="entry name" value="PAZ"/>
    <property type="match status" value="1"/>
</dbReference>
<evidence type="ECO:0000256" key="6">
    <source>
        <dbReference type="ARBA" id="ARBA00022473"/>
    </source>
</evidence>
<feature type="compositionally biased region" description="Basic and acidic residues" evidence="27">
    <location>
        <begin position="1126"/>
        <end position="1136"/>
    </location>
</feature>
<dbReference type="InterPro" id="IPR003100">
    <property type="entry name" value="PAZ_dom"/>
</dbReference>
<dbReference type="PROSITE" id="PS50821">
    <property type="entry name" value="PAZ"/>
    <property type="match status" value="1"/>
</dbReference>
<dbReference type="FunFam" id="2.170.260.10:FF:000003">
    <property type="entry name" value="Piwi-like RNA-mediated gene silencing 2"/>
    <property type="match status" value="1"/>
</dbReference>
<evidence type="ECO:0000256" key="1">
    <source>
        <dbReference type="ARBA" id="ARBA00001947"/>
    </source>
</evidence>
<evidence type="ECO:0000256" key="16">
    <source>
        <dbReference type="ARBA" id="ARBA00022884"/>
    </source>
</evidence>
<keyword evidence="8" id="KW-0963">Cytoplasm</keyword>
<dbReference type="GO" id="GO:0046873">
    <property type="term" value="F:metal ion transmembrane transporter activity"/>
    <property type="evidence" value="ECO:0007669"/>
    <property type="project" value="InterPro"/>
</dbReference>
<dbReference type="CDD" id="cd04658">
    <property type="entry name" value="Piwi_piwi-like_Euk"/>
    <property type="match status" value="1"/>
</dbReference>
<dbReference type="FunFam" id="3.60.21.10:FF:000002">
    <property type="entry name" value="Serine/threonine-protein phosphatase"/>
    <property type="match status" value="1"/>
</dbReference>
<reference evidence="32" key="1">
    <citation type="journal article" date="2013" name="Nat. Genet.">
        <title>The draft genomes of soft-shell turtle and green sea turtle yield insights into the development and evolution of the turtle-specific body plan.</title>
        <authorList>
            <person name="Wang Z."/>
            <person name="Pascual-Anaya J."/>
            <person name="Zadissa A."/>
            <person name="Li W."/>
            <person name="Niimura Y."/>
            <person name="Huang Z."/>
            <person name="Li C."/>
            <person name="White S."/>
            <person name="Xiong Z."/>
            <person name="Fang D."/>
            <person name="Wang B."/>
            <person name="Ming Y."/>
            <person name="Chen Y."/>
            <person name="Zheng Y."/>
            <person name="Kuraku S."/>
            <person name="Pignatelli M."/>
            <person name="Herrero J."/>
            <person name="Beal K."/>
            <person name="Nozawa M."/>
            <person name="Li Q."/>
            <person name="Wang J."/>
            <person name="Zhang H."/>
            <person name="Yu L."/>
            <person name="Shigenobu S."/>
            <person name="Wang J."/>
            <person name="Liu J."/>
            <person name="Flicek P."/>
            <person name="Searle S."/>
            <person name="Wang J."/>
            <person name="Kuratani S."/>
            <person name="Yin Y."/>
            <person name="Aken B."/>
            <person name="Zhang G."/>
            <person name="Irie N."/>
        </authorList>
    </citation>
    <scope>NUCLEOTIDE SEQUENCE [LARGE SCALE GENOMIC DNA]</scope>
</reference>
<feature type="transmembrane region" description="Helical" evidence="28">
    <location>
        <begin position="1323"/>
        <end position="1346"/>
    </location>
</feature>
<gene>
    <name evidence="31" type="ORF">UY3_15118</name>
</gene>
<feature type="region of interest" description="Disordered" evidence="27">
    <location>
        <begin position="1828"/>
        <end position="1864"/>
    </location>
</feature>
<keyword evidence="10" id="KW-0479">Metal-binding</keyword>
<dbReference type="FunFam" id="3.30.420.10:FF:000014">
    <property type="entry name" value="Piwi-like RNA-mediated gene silencing 1"/>
    <property type="match status" value="1"/>
</dbReference>
<keyword evidence="13" id="KW-0862">Zinc</keyword>
<dbReference type="Pfam" id="PF02171">
    <property type="entry name" value="Piwi"/>
    <property type="match status" value="1"/>
</dbReference>
<dbReference type="InterPro" id="IPR041751">
    <property type="entry name" value="MPP_PP2B"/>
</dbReference>
<keyword evidence="11" id="KW-0221">Differentiation</keyword>
<dbReference type="InterPro" id="IPR004843">
    <property type="entry name" value="Calcineurin-like_PHP"/>
</dbReference>
<dbReference type="GO" id="GO:0030154">
    <property type="term" value="P:cell differentiation"/>
    <property type="evidence" value="ECO:0007669"/>
    <property type="project" value="UniProtKB-KW"/>
</dbReference>
<comment type="subcellular location">
    <subcellularLocation>
        <location evidence="4">Cytoplasm</location>
    </subcellularLocation>
    <subcellularLocation>
        <location evidence="3">Membrane</location>
        <topology evidence="3">Multi-pass membrane protein</topology>
    </subcellularLocation>
</comment>
<evidence type="ECO:0000256" key="12">
    <source>
        <dbReference type="ARBA" id="ARBA00022801"/>
    </source>
</evidence>
<keyword evidence="17" id="KW-0904">Protein phosphatase</keyword>
<dbReference type="GO" id="GO:0034584">
    <property type="term" value="F:piRNA binding"/>
    <property type="evidence" value="ECO:0007669"/>
    <property type="project" value="UniProtKB-ARBA"/>
</dbReference>
<keyword evidence="15" id="KW-0112">Calmodulin-binding</keyword>
<evidence type="ECO:0000256" key="26">
    <source>
        <dbReference type="RuleBase" id="RU004273"/>
    </source>
</evidence>
<dbReference type="GO" id="GO:0051321">
    <property type="term" value="P:meiotic cell cycle"/>
    <property type="evidence" value="ECO:0007669"/>
    <property type="project" value="UniProtKB-KW"/>
</dbReference>
<dbReference type="GO" id="GO:0006417">
    <property type="term" value="P:regulation of translation"/>
    <property type="evidence" value="ECO:0007669"/>
    <property type="project" value="UniProtKB-KW"/>
</dbReference>
<dbReference type="InterPro" id="IPR014811">
    <property type="entry name" value="ArgoL1"/>
</dbReference>
<dbReference type="SUPFAM" id="SSF101690">
    <property type="entry name" value="PAZ domain"/>
    <property type="match status" value="1"/>
</dbReference>
<dbReference type="Gene3D" id="3.40.50.2300">
    <property type="match status" value="1"/>
</dbReference>
<dbReference type="GO" id="GO:0005516">
    <property type="term" value="F:calmodulin binding"/>
    <property type="evidence" value="ECO:0007669"/>
    <property type="project" value="UniProtKB-KW"/>
</dbReference>
<dbReference type="Gene3D" id="3.30.420.10">
    <property type="entry name" value="Ribonuclease H-like superfamily/Ribonuclease H"/>
    <property type="match status" value="1"/>
</dbReference>
<feature type="transmembrane region" description="Helical" evidence="28">
    <location>
        <begin position="1015"/>
        <end position="1037"/>
    </location>
</feature>
<evidence type="ECO:0000256" key="14">
    <source>
        <dbReference type="ARBA" id="ARBA00022845"/>
    </source>
</evidence>
<evidence type="ECO:0000256" key="20">
    <source>
        <dbReference type="ARBA" id="ARBA00023136"/>
    </source>
</evidence>
<dbReference type="EC" id="3.1.3.16" evidence="26"/>
<dbReference type="STRING" id="8469.M7AR37"/>
<dbReference type="SMART" id="SM00156">
    <property type="entry name" value="PP2Ac"/>
    <property type="match status" value="1"/>
</dbReference>
<feature type="transmembrane region" description="Helical" evidence="28">
    <location>
        <begin position="1285"/>
        <end position="1302"/>
    </location>
</feature>
<feature type="compositionally biased region" description="Basic and acidic residues" evidence="27">
    <location>
        <begin position="1828"/>
        <end position="1841"/>
    </location>
</feature>
<dbReference type="Pfam" id="PF23278">
    <property type="entry name" value="Piwi_N"/>
    <property type="match status" value="1"/>
</dbReference>
<dbReference type="Pfam" id="PF00149">
    <property type="entry name" value="Metallophos"/>
    <property type="match status" value="1"/>
</dbReference>
<evidence type="ECO:0000256" key="2">
    <source>
        <dbReference type="ARBA" id="ARBA00001965"/>
    </source>
</evidence>
<dbReference type="PANTHER" id="PTHR45673">
    <property type="entry name" value="SERINE/THREONINE-PROTEIN PHOSPHATASE 2B CATALYTIC SUBUNIT 1-RELATED"/>
    <property type="match status" value="1"/>
</dbReference>
<evidence type="ECO:0000256" key="10">
    <source>
        <dbReference type="ARBA" id="ARBA00022723"/>
    </source>
</evidence>
<evidence type="ECO:0000256" key="28">
    <source>
        <dbReference type="SAM" id="Phobius"/>
    </source>
</evidence>
<dbReference type="Gene3D" id="3.60.21.10">
    <property type="match status" value="1"/>
</dbReference>
<dbReference type="InterPro" id="IPR036397">
    <property type="entry name" value="RNaseH_sf"/>
</dbReference>
<name>M7AR37_CHEMY</name>
<dbReference type="Pfam" id="PF08699">
    <property type="entry name" value="ArgoL1"/>
    <property type="match status" value="1"/>
</dbReference>
<feature type="region of interest" description="Disordered" evidence="27">
    <location>
        <begin position="1114"/>
        <end position="1143"/>
    </location>
</feature>
<dbReference type="eggNOG" id="KOG1042">
    <property type="taxonomic scope" value="Eukaryota"/>
</dbReference>
<evidence type="ECO:0000256" key="7">
    <source>
        <dbReference type="ARBA" id="ARBA00022481"/>
    </source>
</evidence>
<evidence type="ECO:0000256" key="15">
    <source>
        <dbReference type="ARBA" id="ARBA00022860"/>
    </source>
</evidence>
<dbReference type="EMBL" id="KB567448">
    <property type="protein sequence ID" value="EMP27776.1"/>
    <property type="molecule type" value="Genomic_DNA"/>
</dbReference>
<comment type="catalytic activity">
    <reaction evidence="25 26">
        <text>O-phospho-L-threonyl-[protein] + H2O = L-threonyl-[protein] + phosphate</text>
        <dbReference type="Rhea" id="RHEA:47004"/>
        <dbReference type="Rhea" id="RHEA-COMP:11060"/>
        <dbReference type="Rhea" id="RHEA-COMP:11605"/>
        <dbReference type="ChEBI" id="CHEBI:15377"/>
        <dbReference type="ChEBI" id="CHEBI:30013"/>
        <dbReference type="ChEBI" id="CHEBI:43474"/>
        <dbReference type="ChEBI" id="CHEBI:61977"/>
        <dbReference type="EC" id="3.1.3.16"/>
    </reaction>
</comment>
<dbReference type="CDD" id="cd02845">
    <property type="entry name" value="PAZ_piwi_like"/>
    <property type="match status" value="1"/>
</dbReference>
<evidence type="ECO:0000259" key="29">
    <source>
        <dbReference type="PROSITE" id="PS50821"/>
    </source>
</evidence>
<feature type="domain" description="Piwi" evidence="30">
    <location>
        <begin position="541"/>
        <end position="825"/>
    </location>
</feature>
<dbReference type="Pfam" id="PF02535">
    <property type="entry name" value="Zip"/>
    <property type="match status" value="1"/>
</dbReference>
<comment type="similarity">
    <text evidence="5">Belongs to the PPP phosphatase family. PP-2B subfamily.</text>
</comment>
<dbReference type="FunFam" id="3.40.50.2300:FF:000141">
    <property type="entry name" value="piwi-like protein 2 isoform X1"/>
    <property type="match status" value="1"/>
</dbReference>
<evidence type="ECO:0000313" key="31">
    <source>
        <dbReference type="EMBL" id="EMP27776.1"/>
    </source>
</evidence>
<dbReference type="InterPro" id="IPR003165">
    <property type="entry name" value="Piwi"/>
</dbReference>
<evidence type="ECO:0000256" key="11">
    <source>
        <dbReference type="ARBA" id="ARBA00022782"/>
    </source>
</evidence>
<dbReference type="InterPro" id="IPR003689">
    <property type="entry name" value="ZIP"/>
</dbReference>
<dbReference type="GO" id="GO:0016020">
    <property type="term" value="C:membrane"/>
    <property type="evidence" value="ECO:0007669"/>
    <property type="project" value="UniProtKB-SubCell"/>
</dbReference>
<dbReference type="Proteomes" id="UP000031443">
    <property type="component" value="Unassembled WGS sequence"/>
</dbReference>
<dbReference type="GO" id="GO:0097720">
    <property type="term" value="P:calcineurin-mediated signaling"/>
    <property type="evidence" value="ECO:0007669"/>
    <property type="project" value="InterPro"/>
</dbReference>
<dbReference type="SMART" id="SM01163">
    <property type="entry name" value="DUF1785"/>
    <property type="match status" value="1"/>
</dbReference>
<proteinExistence type="inferred from homology"/>
<feature type="compositionally biased region" description="Polar residues" evidence="27">
    <location>
        <begin position="1848"/>
        <end position="1857"/>
    </location>
</feature>
<keyword evidence="16" id="KW-0694">RNA-binding</keyword>
<evidence type="ECO:0000256" key="25">
    <source>
        <dbReference type="ARBA" id="ARBA00048336"/>
    </source>
</evidence>